<evidence type="ECO:0000256" key="1">
    <source>
        <dbReference type="SAM" id="Coils"/>
    </source>
</evidence>
<sequence>MQSTAAAALRLSEADAAIADAQEEVRRAQERLRSLASYRNTLLPIEALPEEIILDIFNILVHSTFGPSYGWLAVTHVCRRWRTAALGCPVLWTRVHCAFPDSGQLDRLDAFIERSQSCPIDVDLPLNMSWCYNTSFKRLLEQRHRWRIVKAFEIGPGLLFEVPELRVSKLALPLAIELDVHFGDFGVSRDLDEITNPSLPALKRLTSNFVRWPVLKTWMVPTLVHLEISGYGHLHTTSLSDWIDALRPLSSLQTLSLRNTFDHLALDEDTANAPPSPEPIHLPFLRTLRLVALPQTALSACISLAEHIVSPWYTEVKIEAQRPLEVDAPGYEVPFATMAARMGVSISSRPIGEDHSAVSLLFSWIDGAFHMKVLDTRSTPERALLDMQLPVQRYDHHRAAVDGIVARVVQAGPSLCSASRLLLANLGTGRRVWSALKTSSVPQLLIWRKAFPAFLDALEDDPGAFMPELDFLSISSLPRRSRLPKPRPARKAGQAQRQLLQRLADALAERRSLGLGPTSVNLGHGEIEIVAEQSDPSEASDAVEAGITLRHEEDEDDLSLLAMFGSC</sequence>
<name>A0A9P3G922_9APHY</name>
<dbReference type="EMBL" id="BPQB01000015">
    <property type="protein sequence ID" value="GJE90059.1"/>
    <property type="molecule type" value="Genomic_DNA"/>
</dbReference>
<gene>
    <name evidence="3" type="ORF">PsYK624_061820</name>
</gene>
<keyword evidence="1" id="KW-0175">Coiled coil</keyword>
<evidence type="ECO:0000259" key="2">
    <source>
        <dbReference type="Pfam" id="PF12937"/>
    </source>
</evidence>
<dbReference type="InterPro" id="IPR001810">
    <property type="entry name" value="F-box_dom"/>
</dbReference>
<dbReference type="Gene3D" id="1.20.1280.50">
    <property type="match status" value="1"/>
</dbReference>
<feature type="domain" description="F-box" evidence="2">
    <location>
        <begin position="45"/>
        <end position="97"/>
    </location>
</feature>
<organism evidence="3 4">
    <name type="scientific">Phanerochaete sordida</name>
    <dbReference type="NCBI Taxonomy" id="48140"/>
    <lineage>
        <taxon>Eukaryota</taxon>
        <taxon>Fungi</taxon>
        <taxon>Dikarya</taxon>
        <taxon>Basidiomycota</taxon>
        <taxon>Agaricomycotina</taxon>
        <taxon>Agaricomycetes</taxon>
        <taxon>Polyporales</taxon>
        <taxon>Phanerochaetaceae</taxon>
        <taxon>Phanerochaete</taxon>
    </lineage>
</organism>
<evidence type="ECO:0000313" key="3">
    <source>
        <dbReference type="EMBL" id="GJE90059.1"/>
    </source>
</evidence>
<dbReference type="OrthoDB" id="2800666at2759"/>
<proteinExistence type="predicted"/>
<dbReference type="Proteomes" id="UP000703269">
    <property type="component" value="Unassembled WGS sequence"/>
</dbReference>
<dbReference type="InterPro" id="IPR036047">
    <property type="entry name" value="F-box-like_dom_sf"/>
</dbReference>
<reference evidence="3 4" key="1">
    <citation type="submission" date="2021-08" db="EMBL/GenBank/DDBJ databases">
        <title>Draft Genome Sequence of Phanerochaete sordida strain YK-624.</title>
        <authorList>
            <person name="Mori T."/>
            <person name="Dohra H."/>
            <person name="Suzuki T."/>
            <person name="Kawagishi H."/>
            <person name="Hirai H."/>
        </authorList>
    </citation>
    <scope>NUCLEOTIDE SEQUENCE [LARGE SCALE GENOMIC DNA]</scope>
    <source>
        <strain evidence="3 4">YK-624</strain>
    </source>
</reference>
<feature type="coiled-coil region" evidence="1">
    <location>
        <begin position="11"/>
        <end position="38"/>
    </location>
</feature>
<accession>A0A9P3G922</accession>
<dbReference type="SUPFAM" id="SSF81383">
    <property type="entry name" value="F-box domain"/>
    <property type="match status" value="1"/>
</dbReference>
<keyword evidence="4" id="KW-1185">Reference proteome</keyword>
<evidence type="ECO:0000313" key="4">
    <source>
        <dbReference type="Proteomes" id="UP000703269"/>
    </source>
</evidence>
<protein>
    <submittedName>
        <fullName evidence="3">F-box protein</fullName>
    </submittedName>
</protein>
<dbReference type="AlphaFoldDB" id="A0A9P3G922"/>
<comment type="caution">
    <text evidence="3">The sequence shown here is derived from an EMBL/GenBank/DDBJ whole genome shotgun (WGS) entry which is preliminary data.</text>
</comment>
<dbReference type="Pfam" id="PF12937">
    <property type="entry name" value="F-box-like"/>
    <property type="match status" value="1"/>
</dbReference>